<evidence type="ECO:0000313" key="1">
    <source>
        <dbReference type="EMBL" id="MCI2261953.1"/>
    </source>
</evidence>
<dbReference type="EMBL" id="JAKJPQ010000008">
    <property type="protein sequence ID" value="MCI2261953.1"/>
    <property type="molecule type" value="Genomic_DNA"/>
</dbReference>
<dbReference type="EMBL" id="CP131914">
    <property type="protein sequence ID" value="XCI80629.1"/>
    <property type="molecule type" value="Genomic_DNA"/>
</dbReference>
<protein>
    <submittedName>
        <fullName evidence="2">Uncharacterized protein</fullName>
    </submittedName>
</protein>
<dbReference type="Proteomes" id="UP001430647">
    <property type="component" value="Unassembled WGS sequence"/>
</dbReference>
<evidence type="ECO:0000313" key="2">
    <source>
        <dbReference type="EMBL" id="XCI80629.1"/>
    </source>
</evidence>
<name>A0AAU8I5F8_9XANT</name>
<evidence type="ECO:0000313" key="3">
    <source>
        <dbReference type="Proteomes" id="UP001430647"/>
    </source>
</evidence>
<reference evidence="1" key="2">
    <citation type="submission" date="2022-01" db="EMBL/GenBank/DDBJ databases">
        <authorList>
            <person name="Rana R."/>
            <person name="Patil P.B."/>
        </authorList>
    </citation>
    <scope>NUCLEOTIDE SEQUENCE</scope>
    <source>
        <strain evidence="1">PPL560</strain>
    </source>
</reference>
<gene>
    <name evidence="1" type="ORF">L3V74_10400</name>
    <name evidence="2" type="ORF">Q7W82_00195</name>
</gene>
<dbReference type="KEGG" id="xin:Q7W82_00195"/>
<keyword evidence="3" id="KW-1185">Reference proteome</keyword>
<proteinExistence type="predicted"/>
<dbReference type="AlphaFoldDB" id="A0AAU8I5F8"/>
<dbReference type="RefSeq" id="WP_242159951.1">
    <property type="nucleotide sequence ID" value="NZ_CP131914.1"/>
</dbReference>
<sequence length="143" mass="16107">MANAVFYLFAAIVALLAVGLHRHNKRRMDALLMASFRHLSFTSDGIAVRGVYLQVLKKAQQFIRTTQQLSLLPDSPVVNQGDAFWYCRGPGARWFLAIPTVVSRGSELEVNWVVRPLTEQRMRAALQFDRKACLRAFGEPDAS</sequence>
<reference evidence="1 3" key="1">
    <citation type="journal article" date="2022" name="Curr. Microbiol.">
        <title>Xanthomonas indica sp. nov., a Novel Member of Non-Pathogenic Xanthomonas Community from Healthy Rice Seeds.</title>
        <authorList>
            <person name="Rana R."/>
            <person name="Madhavan V.N."/>
            <person name="Saroha T."/>
            <person name="Bansal K."/>
            <person name="Kaur A."/>
            <person name="Sonti R.V."/>
            <person name="Patel H.K."/>
            <person name="Patil P.B."/>
        </authorList>
    </citation>
    <scope>NUCLEOTIDE SEQUENCE [LARGE SCALE GENOMIC DNA]</scope>
    <source>
        <strain evidence="1 3">PPL560</strain>
    </source>
</reference>
<accession>A0AAU8I5F8</accession>
<organism evidence="2">
    <name type="scientific">Xanthomonas indica</name>
    <dbReference type="NCBI Taxonomy" id="2912242"/>
    <lineage>
        <taxon>Bacteria</taxon>
        <taxon>Pseudomonadati</taxon>
        <taxon>Pseudomonadota</taxon>
        <taxon>Gammaproteobacteria</taxon>
        <taxon>Lysobacterales</taxon>
        <taxon>Lysobacteraceae</taxon>
        <taxon>Xanthomonas</taxon>
    </lineage>
</organism>
<reference evidence="2" key="3">
    <citation type="submission" date="2023-08" db="EMBL/GenBank/DDBJ databases">
        <title>Complete genome sequence of Xanthomonas indica.</title>
        <authorList>
            <person name="Patil P.B."/>
            <person name="Rana R."/>
        </authorList>
    </citation>
    <scope>NUCLEOTIDE SEQUENCE</scope>
    <source>
        <strain evidence="2">PPL560</strain>
    </source>
</reference>